<dbReference type="InterPro" id="IPR022118">
    <property type="entry name" value="Peptidase_C70_AvrRpt2"/>
</dbReference>
<evidence type="ECO:0000313" key="1">
    <source>
        <dbReference type="EMBL" id="GJE62772.1"/>
    </source>
</evidence>
<organism evidence="1 2">
    <name type="scientific">Methylobacterium trifolii</name>
    <dbReference type="NCBI Taxonomy" id="1003092"/>
    <lineage>
        <taxon>Bacteria</taxon>
        <taxon>Pseudomonadati</taxon>
        <taxon>Pseudomonadota</taxon>
        <taxon>Alphaproteobacteria</taxon>
        <taxon>Hyphomicrobiales</taxon>
        <taxon>Methylobacteriaceae</taxon>
        <taxon>Methylobacterium</taxon>
    </lineage>
</organism>
<dbReference type="EMBL" id="BPRB01000404">
    <property type="protein sequence ID" value="GJE62772.1"/>
    <property type="molecule type" value="Genomic_DNA"/>
</dbReference>
<evidence type="ECO:0000313" key="2">
    <source>
        <dbReference type="Proteomes" id="UP001055057"/>
    </source>
</evidence>
<dbReference type="RefSeq" id="WP_238185407.1">
    <property type="nucleotide sequence ID" value="NZ_BPRB01000404.1"/>
</dbReference>
<proteinExistence type="predicted"/>
<reference evidence="1" key="2">
    <citation type="submission" date="2021-08" db="EMBL/GenBank/DDBJ databases">
        <authorList>
            <person name="Tani A."/>
            <person name="Ola A."/>
            <person name="Ogura Y."/>
            <person name="Katsura K."/>
            <person name="Hayashi T."/>
        </authorList>
    </citation>
    <scope>NUCLEOTIDE SEQUENCE</scope>
    <source>
        <strain evidence="1">DSM 23632</strain>
    </source>
</reference>
<accession>A0ABQ4U7B3</accession>
<gene>
    <name evidence="1" type="ORF">MPOCJGCO_4908</name>
</gene>
<dbReference type="Pfam" id="PF12385">
    <property type="entry name" value="Peptidase_C70"/>
    <property type="match status" value="1"/>
</dbReference>
<dbReference type="Proteomes" id="UP001055057">
    <property type="component" value="Unassembled WGS sequence"/>
</dbReference>
<evidence type="ECO:0008006" key="3">
    <source>
        <dbReference type="Google" id="ProtNLM"/>
    </source>
</evidence>
<protein>
    <recommendedName>
        <fullName evidence="3">Peptidase C39-like domain-containing protein</fullName>
    </recommendedName>
</protein>
<reference evidence="1" key="1">
    <citation type="journal article" date="2021" name="Front. Microbiol.">
        <title>Comprehensive Comparative Genomics and Phenotyping of Methylobacterium Species.</title>
        <authorList>
            <person name="Alessa O."/>
            <person name="Ogura Y."/>
            <person name="Fujitani Y."/>
            <person name="Takami H."/>
            <person name="Hayashi T."/>
            <person name="Sahin N."/>
            <person name="Tani A."/>
        </authorList>
    </citation>
    <scope>NUCLEOTIDE SEQUENCE</scope>
    <source>
        <strain evidence="1">DSM 23632</strain>
    </source>
</reference>
<name>A0ABQ4U7B3_9HYPH</name>
<sequence length="169" mass="18700">MGVIYYDVPLVNQRQSPICWVCCMAMIAAEREGHSPTVSKYLNGFNPDNASVSNPAADWDDFQRRLARCGFSSTTIDASIGSISSFLSRNGPFILTHHCYGFNYGAGWKMRTKPDEVHAVVINSADPDSTMCTMNNPWGNKDRFLAVSNVINAIIEYKTIGPNIAYYTG</sequence>
<keyword evidence="2" id="KW-1185">Reference proteome</keyword>
<comment type="caution">
    <text evidence="1">The sequence shown here is derived from an EMBL/GenBank/DDBJ whole genome shotgun (WGS) entry which is preliminary data.</text>
</comment>